<keyword evidence="5 6" id="KW-0472">Membrane</keyword>
<comment type="subcellular location">
    <subcellularLocation>
        <location evidence="1">Membrane</location>
        <topology evidence="1">Multi-pass membrane protein</topology>
    </subcellularLocation>
</comment>
<evidence type="ECO:0000256" key="2">
    <source>
        <dbReference type="ARBA" id="ARBA00009853"/>
    </source>
</evidence>
<evidence type="ECO:0000313" key="8">
    <source>
        <dbReference type="EMBL" id="MQQ07692.1"/>
    </source>
</evidence>
<feature type="domain" description="EamA" evidence="7">
    <location>
        <begin position="2"/>
        <end position="127"/>
    </location>
</feature>
<feature type="transmembrane region" description="Helical" evidence="6">
    <location>
        <begin position="137"/>
        <end position="155"/>
    </location>
</feature>
<keyword evidence="3 6" id="KW-0812">Transmembrane</keyword>
<evidence type="ECO:0000259" key="7">
    <source>
        <dbReference type="Pfam" id="PF00892"/>
    </source>
</evidence>
<gene>
    <name evidence="8" type="ORF">GFB49_04415</name>
</gene>
<accession>A0A843YEF9</accession>
<feature type="transmembrane region" description="Helical" evidence="6">
    <location>
        <begin position="112"/>
        <end position="131"/>
    </location>
</feature>
<protein>
    <submittedName>
        <fullName evidence="8">EamA family transporter</fullName>
    </submittedName>
</protein>
<organism evidence="8 9">
    <name type="scientific">Tritonibacter litoralis</name>
    <dbReference type="NCBI Taxonomy" id="2662264"/>
    <lineage>
        <taxon>Bacteria</taxon>
        <taxon>Pseudomonadati</taxon>
        <taxon>Pseudomonadota</taxon>
        <taxon>Alphaproteobacteria</taxon>
        <taxon>Rhodobacterales</taxon>
        <taxon>Paracoccaceae</taxon>
        <taxon>Tritonibacter</taxon>
    </lineage>
</organism>
<evidence type="ECO:0000256" key="3">
    <source>
        <dbReference type="ARBA" id="ARBA00022692"/>
    </source>
</evidence>
<feature type="transmembrane region" description="Helical" evidence="6">
    <location>
        <begin position="249"/>
        <end position="267"/>
    </location>
</feature>
<keyword evidence="4 6" id="KW-1133">Transmembrane helix</keyword>
<sequence>MFATGMAFVGVTVVIKFMDGRLPPYETAFLRYLLGLVFVVPMLRSFTSTTWTPRLHLVLGARGIVHAIGVGGWFYAMSRIPLAEVTAIGYLTPIFISIGAVFVLGEKMALRRTLAIVAAFVGSLIILRPGLREITPGHLAMLATALTFGVSHLLAKLGVRDSSPGVVVAMLSIWVPIALLPFAIATWVSPSGADLALLFLVACLATAGHYTMMLAFAAAPVSVSQPVTFLQLVWATLIGALMFGEAIDIWVVAGGVLILTSITYISWREAVLKKRSITPPAPAIDH</sequence>
<keyword evidence="9" id="KW-1185">Reference proteome</keyword>
<feature type="transmembrane region" description="Helical" evidence="6">
    <location>
        <begin position="27"/>
        <end position="43"/>
    </location>
</feature>
<dbReference type="InterPro" id="IPR037185">
    <property type="entry name" value="EmrE-like"/>
</dbReference>
<dbReference type="AlphaFoldDB" id="A0A843YEF9"/>
<feature type="domain" description="EamA" evidence="7">
    <location>
        <begin position="136"/>
        <end position="266"/>
    </location>
</feature>
<dbReference type="EMBL" id="WIBF01000002">
    <property type="protein sequence ID" value="MQQ07692.1"/>
    <property type="molecule type" value="Genomic_DNA"/>
</dbReference>
<dbReference type="InterPro" id="IPR000620">
    <property type="entry name" value="EamA_dom"/>
</dbReference>
<feature type="transmembrane region" description="Helical" evidence="6">
    <location>
        <begin position="87"/>
        <end position="105"/>
    </location>
</feature>
<feature type="transmembrane region" description="Helical" evidence="6">
    <location>
        <begin position="167"/>
        <end position="189"/>
    </location>
</feature>
<feature type="transmembrane region" description="Helical" evidence="6">
    <location>
        <begin position="55"/>
        <end position="75"/>
    </location>
</feature>
<dbReference type="GO" id="GO:0016020">
    <property type="term" value="C:membrane"/>
    <property type="evidence" value="ECO:0007669"/>
    <property type="project" value="UniProtKB-SubCell"/>
</dbReference>
<evidence type="ECO:0000256" key="6">
    <source>
        <dbReference type="SAM" id="Phobius"/>
    </source>
</evidence>
<evidence type="ECO:0000256" key="1">
    <source>
        <dbReference type="ARBA" id="ARBA00004141"/>
    </source>
</evidence>
<proteinExistence type="inferred from homology"/>
<dbReference type="Proteomes" id="UP000444174">
    <property type="component" value="Unassembled WGS sequence"/>
</dbReference>
<evidence type="ECO:0000256" key="5">
    <source>
        <dbReference type="ARBA" id="ARBA00023136"/>
    </source>
</evidence>
<dbReference type="Pfam" id="PF00892">
    <property type="entry name" value="EamA"/>
    <property type="match status" value="2"/>
</dbReference>
<feature type="transmembrane region" description="Helical" evidence="6">
    <location>
        <begin position="195"/>
        <end position="219"/>
    </location>
</feature>
<dbReference type="PANTHER" id="PTHR22911:SF6">
    <property type="entry name" value="SOLUTE CARRIER FAMILY 35 MEMBER G1"/>
    <property type="match status" value="1"/>
</dbReference>
<comment type="similarity">
    <text evidence="2">Belongs to the drug/metabolite transporter (DMT) superfamily. 10 TMS drug/metabolite exporter (DME) (TC 2.A.7.3) family.</text>
</comment>
<reference evidence="8 9" key="1">
    <citation type="submission" date="2019-10" db="EMBL/GenBank/DDBJ databases">
        <title>Epibacterium sp. nov., isolated from seawater.</title>
        <authorList>
            <person name="Zhang X."/>
            <person name="Li N."/>
        </authorList>
    </citation>
    <scope>NUCLEOTIDE SEQUENCE [LARGE SCALE GENOMIC DNA]</scope>
    <source>
        <strain evidence="8 9">SM1979</strain>
    </source>
</reference>
<name>A0A843YEF9_9RHOB</name>
<evidence type="ECO:0000256" key="4">
    <source>
        <dbReference type="ARBA" id="ARBA00022989"/>
    </source>
</evidence>
<dbReference type="PANTHER" id="PTHR22911">
    <property type="entry name" value="ACYL-MALONYL CONDENSING ENZYME-RELATED"/>
    <property type="match status" value="1"/>
</dbReference>
<comment type="caution">
    <text evidence="8">The sequence shown here is derived from an EMBL/GenBank/DDBJ whole genome shotgun (WGS) entry which is preliminary data.</text>
</comment>
<dbReference type="SUPFAM" id="SSF103481">
    <property type="entry name" value="Multidrug resistance efflux transporter EmrE"/>
    <property type="match status" value="2"/>
</dbReference>
<evidence type="ECO:0000313" key="9">
    <source>
        <dbReference type="Proteomes" id="UP000444174"/>
    </source>
</evidence>
<feature type="transmembrane region" description="Helical" evidence="6">
    <location>
        <begin position="226"/>
        <end position="243"/>
    </location>
</feature>